<dbReference type="GO" id="GO:0015031">
    <property type="term" value="P:protein transport"/>
    <property type="evidence" value="ECO:0007669"/>
    <property type="project" value="UniProtKB-KW"/>
</dbReference>
<dbReference type="InterPro" id="IPR009316">
    <property type="entry name" value="COG2"/>
</dbReference>
<dbReference type="PANTHER" id="PTHR12961:SF0">
    <property type="entry name" value="CONSERVED OLIGOMERIC GOLGI COMPLEX SUBUNIT 2"/>
    <property type="match status" value="1"/>
</dbReference>
<keyword evidence="4" id="KW-0813">Transport</keyword>
<evidence type="ECO:0000256" key="4">
    <source>
        <dbReference type="ARBA" id="ARBA00022448"/>
    </source>
</evidence>
<comment type="similarity">
    <text evidence="2">Belongs to the COG2 family.</text>
</comment>
<dbReference type="InterPro" id="IPR024602">
    <property type="entry name" value="COG_su2_N"/>
</dbReference>
<protein>
    <recommendedName>
        <fullName evidence="3">Conserved oligomeric Golgi complex subunit 2</fullName>
    </recommendedName>
    <alternativeName>
        <fullName evidence="8">Component of oligomeric Golgi complex 2</fullName>
    </alternativeName>
</protein>
<keyword evidence="5" id="KW-0653">Protein transport</keyword>
<gene>
    <name evidence="10" type="ORF">GNLVRS02_ARAD1A08954g</name>
</gene>
<organism evidence="10">
    <name type="scientific">Blastobotrys adeninivorans</name>
    <name type="common">Yeast</name>
    <name type="synonym">Arxula adeninivorans</name>
    <dbReference type="NCBI Taxonomy" id="409370"/>
    <lineage>
        <taxon>Eukaryota</taxon>
        <taxon>Fungi</taxon>
        <taxon>Dikarya</taxon>
        <taxon>Ascomycota</taxon>
        <taxon>Saccharomycotina</taxon>
        <taxon>Dipodascomycetes</taxon>
        <taxon>Dipodascales</taxon>
        <taxon>Trichomonascaceae</taxon>
        <taxon>Blastobotrys</taxon>
    </lineage>
</organism>
<accession>A0A060SXF3</accession>
<dbReference type="GO" id="GO:0007030">
    <property type="term" value="P:Golgi organization"/>
    <property type="evidence" value="ECO:0007669"/>
    <property type="project" value="InterPro"/>
</dbReference>
<evidence type="ECO:0000256" key="8">
    <source>
        <dbReference type="ARBA" id="ARBA00031344"/>
    </source>
</evidence>
<evidence type="ECO:0000313" key="10">
    <source>
        <dbReference type="EMBL" id="CDP33418.1"/>
    </source>
</evidence>
<reference evidence="10" key="1">
    <citation type="submission" date="2014-02" db="EMBL/GenBank/DDBJ databases">
        <authorList>
            <person name="Genoscope - CEA"/>
        </authorList>
    </citation>
    <scope>NUCLEOTIDE SEQUENCE</scope>
    <source>
        <strain evidence="10">LS3</strain>
    </source>
</reference>
<dbReference type="GO" id="GO:0000139">
    <property type="term" value="C:Golgi membrane"/>
    <property type="evidence" value="ECO:0007669"/>
    <property type="project" value="UniProtKB-SubCell"/>
</dbReference>
<evidence type="ECO:0000256" key="5">
    <source>
        <dbReference type="ARBA" id="ARBA00022927"/>
    </source>
</evidence>
<proteinExistence type="inferred from homology"/>
<dbReference type="Pfam" id="PF06148">
    <property type="entry name" value="COG2_N"/>
    <property type="match status" value="1"/>
</dbReference>
<sequence>MEDYFGDDSGPLPSAKIISRDEFSVDNFSVEAFVNSHRQYQTLNDLQQQLRQWAQTLNQELVDIINEDYGDFVGLAKSLSGGEAKAMDVKVELLGFRREVEQTKDAMGTSSKEITRLVEQKRRLEVERKKVRRQLLFITRLKELECWENGPLADRVKVYLALKKVQDGDESAQYEEYKERLETQRQKVIQDIKDRLQSSDRSNGDEIVRLLDMGAMLNGHRDLVSSFKTQIQA</sequence>
<dbReference type="GO" id="GO:0006891">
    <property type="term" value="P:intra-Golgi vesicle-mediated transport"/>
    <property type="evidence" value="ECO:0007669"/>
    <property type="project" value="TreeGrafter"/>
</dbReference>
<evidence type="ECO:0000256" key="7">
    <source>
        <dbReference type="ARBA" id="ARBA00023136"/>
    </source>
</evidence>
<evidence type="ECO:0000256" key="3">
    <source>
        <dbReference type="ARBA" id="ARBA00020977"/>
    </source>
</evidence>
<dbReference type="AlphaFoldDB" id="A0A060SXF3"/>
<keyword evidence="6" id="KW-0333">Golgi apparatus</keyword>
<dbReference type="PANTHER" id="PTHR12961">
    <property type="entry name" value="CONSERVED OLIGOMERIC GOLGI COMPLEX COMPONENT 2"/>
    <property type="match status" value="1"/>
</dbReference>
<evidence type="ECO:0000259" key="9">
    <source>
        <dbReference type="Pfam" id="PF06148"/>
    </source>
</evidence>
<evidence type="ECO:0000256" key="1">
    <source>
        <dbReference type="ARBA" id="ARBA00004395"/>
    </source>
</evidence>
<feature type="domain" description="Conserved oligomeric Golgi complex subunit 2 N-terminal" evidence="9">
    <location>
        <begin position="19"/>
        <end position="87"/>
    </location>
</feature>
<comment type="subcellular location">
    <subcellularLocation>
        <location evidence="1">Golgi apparatus membrane</location>
        <topology evidence="1">Peripheral membrane protein</topology>
    </subcellularLocation>
</comment>
<keyword evidence="7" id="KW-0472">Membrane</keyword>
<evidence type="ECO:0000256" key="6">
    <source>
        <dbReference type="ARBA" id="ARBA00023034"/>
    </source>
</evidence>
<dbReference type="GO" id="GO:0017119">
    <property type="term" value="C:Golgi transport complex"/>
    <property type="evidence" value="ECO:0007669"/>
    <property type="project" value="TreeGrafter"/>
</dbReference>
<reference evidence="10" key="2">
    <citation type="submission" date="2014-06" db="EMBL/GenBank/DDBJ databases">
        <title>The complete genome of Blastobotrys (Arxula) adeninivorans LS3 - a yeast of biotechnological interest.</title>
        <authorList>
            <person name="Kunze G."/>
            <person name="Gaillardin C."/>
            <person name="Czernicka M."/>
            <person name="Durrens P."/>
            <person name="Martin T."/>
            <person name="Boer E."/>
            <person name="Gabaldon T."/>
            <person name="Cruz J."/>
            <person name="Talla E."/>
            <person name="Marck C."/>
            <person name="Goffeau A."/>
            <person name="Barbe V."/>
            <person name="Baret P."/>
            <person name="Baronian K."/>
            <person name="Beier S."/>
            <person name="Bleykasten C."/>
            <person name="Bode R."/>
            <person name="Casaregola S."/>
            <person name="Despons L."/>
            <person name="Fairhead C."/>
            <person name="Giersberg M."/>
            <person name="Gierski P."/>
            <person name="Hahnel U."/>
            <person name="Hartmann A."/>
            <person name="Jankowska D."/>
            <person name="Jubin C."/>
            <person name="Jung P."/>
            <person name="Lafontaine I."/>
            <person name="Leh-Louis V."/>
            <person name="Lemaire M."/>
            <person name="Marcet-Houben M."/>
            <person name="Mascher M."/>
            <person name="Morel G."/>
            <person name="Richard G.-F."/>
            <person name="Riechen J."/>
            <person name="Sacerdot C."/>
            <person name="Sarkar A."/>
            <person name="Savel G."/>
            <person name="Schacherer J."/>
            <person name="Sherman D."/>
            <person name="Straub M.-L."/>
            <person name="Stein N."/>
            <person name="Thierry A."/>
            <person name="Trautwein-Schult A."/>
            <person name="Westhof E."/>
            <person name="Worch S."/>
            <person name="Dujon B."/>
            <person name="Souciet J.-L."/>
            <person name="Wincker P."/>
            <person name="Scholz U."/>
            <person name="Neuveglise N."/>
        </authorList>
    </citation>
    <scope>NUCLEOTIDE SEQUENCE</scope>
    <source>
        <strain evidence="10">LS3</strain>
    </source>
</reference>
<evidence type="ECO:0000256" key="2">
    <source>
        <dbReference type="ARBA" id="ARBA00007603"/>
    </source>
</evidence>
<dbReference type="EMBL" id="HG937691">
    <property type="protein sequence ID" value="CDP33418.1"/>
    <property type="molecule type" value="Genomic_DNA"/>
</dbReference>
<name>A0A060SXF3_BLAAD</name>